<dbReference type="EMBL" id="JACGCM010001183">
    <property type="protein sequence ID" value="KAF6159904.1"/>
    <property type="molecule type" value="Genomic_DNA"/>
</dbReference>
<dbReference type="AlphaFoldDB" id="A0A7J7MYM2"/>
<comment type="caution">
    <text evidence="3">The sequence shown here is derived from an EMBL/GenBank/DDBJ whole genome shotgun (WGS) entry which is preliminary data.</text>
</comment>
<dbReference type="InterPro" id="IPR007021">
    <property type="entry name" value="DUF659"/>
</dbReference>
<proteinExistence type="predicted"/>
<name>A0A7J7MYM2_9MAGN</name>
<reference evidence="3 4" key="1">
    <citation type="journal article" date="2020" name="IScience">
        <title>Genome Sequencing of the Endangered Kingdonia uniflora (Circaeasteraceae, Ranunculales) Reveals Potential Mechanisms of Evolutionary Specialization.</title>
        <authorList>
            <person name="Sun Y."/>
            <person name="Deng T."/>
            <person name="Zhang A."/>
            <person name="Moore M.J."/>
            <person name="Landis J.B."/>
            <person name="Lin N."/>
            <person name="Zhang H."/>
            <person name="Zhang X."/>
            <person name="Huang J."/>
            <person name="Zhang X."/>
            <person name="Sun H."/>
            <person name="Wang H."/>
        </authorList>
    </citation>
    <scope>NUCLEOTIDE SEQUENCE [LARGE SCALE GENOMIC DNA]</scope>
    <source>
        <strain evidence="3">TB1705</strain>
        <tissue evidence="3">Leaf</tissue>
    </source>
</reference>
<accession>A0A7J7MYM2</accession>
<dbReference type="Proteomes" id="UP000541444">
    <property type="component" value="Unassembled WGS sequence"/>
</dbReference>
<dbReference type="PANTHER" id="PTHR32166">
    <property type="entry name" value="OSJNBA0013A04.12 PROTEIN"/>
    <property type="match status" value="1"/>
</dbReference>
<dbReference type="SUPFAM" id="SSF53098">
    <property type="entry name" value="Ribonuclease H-like"/>
    <property type="match status" value="1"/>
</dbReference>
<feature type="compositionally biased region" description="Low complexity" evidence="1">
    <location>
        <begin position="79"/>
        <end position="88"/>
    </location>
</feature>
<gene>
    <name evidence="3" type="ORF">GIB67_032988</name>
</gene>
<dbReference type="Pfam" id="PF04937">
    <property type="entry name" value="DUF659"/>
    <property type="match status" value="1"/>
</dbReference>
<protein>
    <recommendedName>
        <fullName evidence="2">DUF659 domain-containing protein</fullName>
    </recommendedName>
</protein>
<evidence type="ECO:0000313" key="4">
    <source>
        <dbReference type="Proteomes" id="UP000541444"/>
    </source>
</evidence>
<dbReference type="InterPro" id="IPR012337">
    <property type="entry name" value="RNaseH-like_sf"/>
</dbReference>
<evidence type="ECO:0000256" key="1">
    <source>
        <dbReference type="SAM" id="MobiDB-lite"/>
    </source>
</evidence>
<keyword evidence="4" id="KW-1185">Reference proteome</keyword>
<feature type="region of interest" description="Disordered" evidence="1">
    <location>
        <begin position="1"/>
        <end position="103"/>
    </location>
</feature>
<evidence type="ECO:0000313" key="3">
    <source>
        <dbReference type="EMBL" id="KAF6159904.1"/>
    </source>
</evidence>
<dbReference type="PANTHER" id="PTHR32166:SF123">
    <property type="entry name" value="BED-TYPE DOMAIN-CONTAINING PROTEIN"/>
    <property type="match status" value="1"/>
</dbReference>
<feature type="domain" description="DUF659" evidence="2">
    <location>
        <begin position="156"/>
        <end position="263"/>
    </location>
</feature>
<dbReference type="OrthoDB" id="2012664at2759"/>
<evidence type="ECO:0000259" key="2">
    <source>
        <dbReference type="Pfam" id="PF04937"/>
    </source>
</evidence>
<sequence length="556" mass="64270">MRQNKRSRRQLRDWKPQGSAHDDNDEVEDITDSFGDVSEPDYHPEEGSGGKSQPRRTRSTGLLSRLFRRGKGSNEELASRSSSSSLRAPARHSVDLYSRNPRRETQQTILNMMGGGSSSMEYACGKIASMFYENVIPFNVASSLSYHEAFNSVANYDSWKDKAKHSLFNFLVYCPSGITFLKSVDIDDNRLTADYLITLFKDIIDYVGAENIVQIVTDQGSNFKAAGRRLAIEYLHIYWTACTAHVIDLVLEDTIGDARKISKFVYAHAWVFAKFRGNSNHRDLIHPSLTRFATSFITIRSIMENQVHLQQLFVDTEYRESSYAKLSTSKVVQKIVMSGDFWKKTRSVVAMVEPLLKVLRLVDSDKPTMGYLFDALCTSRAVITSFLGPRRSANVYKIFDHRIHTKIRNRLLSKKLNDLVFVQYNIRLERRREDRRRRYRVDPINVSAILLEDLLCEWIAGNDDEPLLPTHEEWPEELERELSTEDPEVNKQRRYSTSIIDTDFPENWSQAPMYQIPMEPLPEAYFDFDFNQINLEHGQASNYSEFDINQFDSVYQ</sequence>
<organism evidence="3 4">
    <name type="scientific">Kingdonia uniflora</name>
    <dbReference type="NCBI Taxonomy" id="39325"/>
    <lineage>
        <taxon>Eukaryota</taxon>
        <taxon>Viridiplantae</taxon>
        <taxon>Streptophyta</taxon>
        <taxon>Embryophyta</taxon>
        <taxon>Tracheophyta</taxon>
        <taxon>Spermatophyta</taxon>
        <taxon>Magnoliopsida</taxon>
        <taxon>Ranunculales</taxon>
        <taxon>Circaeasteraceae</taxon>
        <taxon>Kingdonia</taxon>
    </lineage>
</organism>